<protein>
    <submittedName>
        <fullName evidence="1">Cellulose biosynthesis protein BcsQ</fullName>
    </submittedName>
</protein>
<dbReference type="OrthoDB" id="2842408at2"/>
<dbReference type="Gene3D" id="3.40.50.300">
    <property type="entry name" value="P-loop containing nucleotide triphosphate hydrolases"/>
    <property type="match status" value="1"/>
</dbReference>
<evidence type="ECO:0000313" key="2">
    <source>
        <dbReference type="Proteomes" id="UP000198806"/>
    </source>
</evidence>
<reference evidence="1 2" key="1">
    <citation type="submission" date="2016-10" db="EMBL/GenBank/DDBJ databases">
        <authorList>
            <person name="de Groot N.N."/>
        </authorList>
    </citation>
    <scope>NUCLEOTIDE SEQUENCE [LARGE SCALE GENOMIC DNA]</scope>
    <source>
        <strain evidence="1 2">DSM 1283</strain>
    </source>
</reference>
<dbReference type="EMBL" id="FOWD01000019">
    <property type="protein sequence ID" value="SFO34306.1"/>
    <property type="molecule type" value="Genomic_DNA"/>
</dbReference>
<gene>
    <name evidence="1" type="ORF">SAMN04489757_11916</name>
</gene>
<dbReference type="RefSeq" id="WP_091687050.1">
    <property type="nucleotide sequence ID" value="NZ_BAABFM010000069.1"/>
</dbReference>
<evidence type="ECO:0000313" key="1">
    <source>
        <dbReference type="EMBL" id="SFO34306.1"/>
    </source>
</evidence>
<dbReference type="InterPro" id="IPR027417">
    <property type="entry name" value="P-loop_NTPase"/>
</dbReference>
<dbReference type="Proteomes" id="UP000198806">
    <property type="component" value="Unassembled WGS sequence"/>
</dbReference>
<keyword evidence="2" id="KW-1185">Reference proteome</keyword>
<name>A0A1I5GEE4_9FIRM</name>
<dbReference type="AlphaFoldDB" id="A0A1I5GEE4"/>
<dbReference type="SUPFAM" id="SSF52540">
    <property type="entry name" value="P-loop containing nucleoside triphosphate hydrolases"/>
    <property type="match status" value="1"/>
</dbReference>
<dbReference type="STRING" id="1527.SAMN04489757_11916"/>
<organism evidence="1 2">
    <name type="scientific">Anaerocolumna aminovalerica</name>
    <dbReference type="NCBI Taxonomy" id="1527"/>
    <lineage>
        <taxon>Bacteria</taxon>
        <taxon>Bacillati</taxon>
        <taxon>Bacillota</taxon>
        <taxon>Clostridia</taxon>
        <taxon>Lachnospirales</taxon>
        <taxon>Lachnospiraceae</taxon>
        <taxon>Anaerocolumna</taxon>
    </lineage>
</organism>
<accession>A0A1I5GEE4</accession>
<proteinExistence type="predicted"/>
<sequence length="265" mass="30619">MKVTFWSNVRGQGGNTSNLLAVAVMSTLLYQYKIMVIQTHFNLNNLETSLVSTLRGDREIFMDLGIDALTRYIKSAPLDKEVIESCSISLLNKHLNLLPGTLKDNRKIYENDMNKTIKGILHAASKYHDFVFIDTNSGINDLSMKIIKDSDLVVVCLNQNKTILEDYANISIFRGKKVFYLIGNYDYYSRYNLYNLRKSFSWLKNSNSAIIPYNTEYMDAQSDGQVIQFMLKNMDCDKDDNNGYFIKQVKLAVNKLMKYLEIERR</sequence>